<dbReference type="InterPro" id="IPR005599">
    <property type="entry name" value="GPI_mannosylTrfase"/>
</dbReference>
<evidence type="ECO:0000256" key="3">
    <source>
        <dbReference type="ARBA" id="ARBA00022502"/>
    </source>
</evidence>
<name>G8YSB2_PICSO</name>
<dbReference type="AlphaFoldDB" id="G8YSB2"/>
<evidence type="ECO:0000256" key="8">
    <source>
        <dbReference type="ARBA" id="ARBA00022989"/>
    </source>
</evidence>
<dbReference type="eggNOG" id="KOG4123">
    <property type="taxonomic scope" value="Eukaryota"/>
</dbReference>
<keyword evidence="9 11" id="KW-0472">Membrane</keyword>
<feature type="transmembrane region" description="Helical" evidence="11">
    <location>
        <begin position="221"/>
        <end position="242"/>
    </location>
</feature>
<dbReference type="GO" id="GO:0000026">
    <property type="term" value="F:alpha-1,2-mannosyltransferase activity"/>
    <property type="evidence" value="ECO:0007669"/>
    <property type="project" value="TreeGrafter"/>
</dbReference>
<dbReference type="HOGENOM" id="CLU_022957_2_0_1"/>
<evidence type="ECO:0000256" key="2">
    <source>
        <dbReference type="ARBA" id="ARBA00004687"/>
    </source>
</evidence>
<feature type="transmembrane region" description="Helical" evidence="11">
    <location>
        <begin position="12"/>
        <end position="30"/>
    </location>
</feature>
<keyword evidence="7 11" id="KW-0256">Endoplasmic reticulum</keyword>
<keyword evidence="8 11" id="KW-1133">Transmembrane helix</keyword>
<evidence type="ECO:0000256" key="1">
    <source>
        <dbReference type="ARBA" id="ARBA00004477"/>
    </source>
</evidence>
<keyword evidence="4 11" id="KW-0328">Glycosyltransferase</keyword>
<comment type="pathway">
    <text evidence="2">Glycolipid biosynthesis; glycosylphosphatidylinositol-anchor biosynthesis.</text>
</comment>
<dbReference type="EC" id="2.4.1.-" evidence="11"/>
<comment type="similarity">
    <text evidence="10">Belongs to the glycosyltransferase 22 family. PIGZ subfamily.</text>
</comment>
<feature type="transmembrane region" description="Helical" evidence="11">
    <location>
        <begin position="61"/>
        <end position="80"/>
    </location>
</feature>
<keyword evidence="6 11" id="KW-0812">Transmembrane</keyword>
<dbReference type="PANTHER" id="PTHR22760">
    <property type="entry name" value="GLYCOSYLTRANSFERASE"/>
    <property type="match status" value="1"/>
</dbReference>
<dbReference type="OrthoDB" id="10066429at2759"/>
<sequence>MSRDSILSWRYLYLYSIAFRVFFGLSNSYLHPDEHFQSLQVLSNKILNYNANLPWEFESDAPARSIGILYIVYGPLLYFVKYACPQIDPISIWYLARLQNILLGWIITDMCLYRILPTKQERMKALYFVSTSYATLVYQSHCFSNCIETWLVLITICIIEDFRYIQESSDVRISSMPKRKAVFFIGVLMSLGIFNRITFPAFIIFPGFYLLKFIWLKRTMWLALISFCISSALLIALDTYLFQGSFDFLKKPLQLKNYVITPLNSLIYNTDPKNLSTHGLHPYYTHVLLNVPQILGPGVFFLFRKGGDSYFRTTPFLSVLSGLLFLSLVPHQELRFLLPILPLACCCFNINDSKAVQEKTKTRRTSPIQVIINLWYVFNAVMSILMGIFHQGGVAPALNFIYSNRENQMENNYVYIWWRTYSPPTWLLGDRKFEFEFEELQDDALVHSGKKEMKKKIIVDAKGCSYSTLQTNVKSFKKKQNKVFIVSPVASFNINNDFPHVNMTWSYSQHIGLDHLDFSNKESFRPGLAIYEIL</sequence>
<proteinExistence type="inferred from homology"/>
<feature type="transmembrane region" description="Helical" evidence="11">
    <location>
        <begin position="370"/>
        <end position="389"/>
    </location>
</feature>
<evidence type="ECO:0000313" key="14">
    <source>
        <dbReference type="Proteomes" id="UP000005222"/>
    </source>
</evidence>
<reference evidence="12" key="1">
    <citation type="submission" date="2011-10" db="EMBL/GenBank/DDBJ databases">
        <authorList>
            <person name="Genoscope - CEA"/>
        </authorList>
    </citation>
    <scope>NUCLEOTIDE SEQUENCE</scope>
</reference>
<dbReference type="OMA" id="HGIHPRY"/>
<evidence type="ECO:0000313" key="13">
    <source>
        <dbReference type="EMBL" id="CCE79035.1"/>
    </source>
</evidence>
<gene>
    <name evidence="12" type="primary">Piso0_001072</name>
    <name evidence="12" type="ORF">GNLVRS01_PISO0C10276g</name>
    <name evidence="13" type="ORF">GNLVRS01_PISO0D10343g</name>
</gene>
<keyword evidence="3" id="KW-0337">GPI-anchor biosynthesis</keyword>
<protein>
    <recommendedName>
        <fullName evidence="11">Mannosyltransferase</fullName>
        <ecNumber evidence="11">2.4.1.-</ecNumber>
    </recommendedName>
</protein>
<dbReference type="Proteomes" id="UP000005222">
    <property type="component" value="Chromosome D"/>
</dbReference>
<dbReference type="PANTHER" id="PTHR22760:SF3">
    <property type="entry name" value="GPI MANNOSYLTRANSFERASE 4"/>
    <property type="match status" value="1"/>
</dbReference>
<comment type="subcellular location">
    <subcellularLocation>
        <location evidence="1 11">Endoplasmic reticulum membrane</location>
        <topology evidence="1 11">Multi-pass membrane protein</topology>
    </subcellularLocation>
</comment>
<organism evidence="12 14">
    <name type="scientific">Pichia sorbitophila (strain ATCC MYA-4447 / BCRC 22081 / CBS 7064 / NBRC 10061 / NRRL Y-12695)</name>
    <name type="common">Hybrid yeast</name>
    <dbReference type="NCBI Taxonomy" id="559304"/>
    <lineage>
        <taxon>Eukaryota</taxon>
        <taxon>Fungi</taxon>
        <taxon>Dikarya</taxon>
        <taxon>Ascomycota</taxon>
        <taxon>Saccharomycotina</taxon>
        <taxon>Pichiomycetes</taxon>
        <taxon>Debaryomycetaceae</taxon>
        <taxon>Millerozyma</taxon>
    </lineage>
</organism>
<evidence type="ECO:0000256" key="5">
    <source>
        <dbReference type="ARBA" id="ARBA00022679"/>
    </source>
</evidence>
<evidence type="ECO:0000313" key="12">
    <source>
        <dbReference type="EMBL" id="CCE78449.1"/>
    </source>
</evidence>
<dbReference type="EMBL" id="FO082057">
    <property type="protein sequence ID" value="CCE78449.1"/>
    <property type="molecule type" value="Genomic_DNA"/>
</dbReference>
<evidence type="ECO:0000256" key="11">
    <source>
        <dbReference type="RuleBase" id="RU363075"/>
    </source>
</evidence>
<dbReference type="GO" id="GO:0006506">
    <property type="term" value="P:GPI anchor biosynthetic process"/>
    <property type="evidence" value="ECO:0007669"/>
    <property type="project" value="UniProtKB-KW"/>
</dbReference>
<dbReference type="InParanoid" id="G8YSB2"/>
<dbReference type="EMBL" id="FO082056">
    <property type="protein sequence ID" value="CCE79035.1"/>
    <property type="molecule type" value="Genomic_DNA"/>
</dbReference>
<evidence type="ECO:0000256" key="9">
    <source>
        <dbReference type="ARBA" id="ARBA00023136"/>
    </source>
</evidence>
<dbReference type="Proteomes" id="UP000005222">
    <property type="component" value="Chromosome C"/>
</dbReference>
<dbReference type="GO" id="GO:0005789">
    <property type="term" value="C:endoplasmic reticulum membrane"/>
    <property type="evidence" value="ECO:0007669"/>
    <property type="project" value="UniProtKB-SubCell"/>
</dbReference>
<keyword evidence="14" id="KW-1185">Reference proteome</keyword>
<dbReference type="FunCoup" id="G8YSB2">
    <property type="interactions" value="85"/>
</dbReference>
<accession>G8YSB2</accession>
<dbReference type="Pfam" id="PF03901">
    <property type="entry name" value="Glyco_transf_22"/>
    <property type="match status" value="1"/>
</dbReference>
<reference evidence="14" key="2">
    <citation type="journal article" date="2012" name="G3 (Bethesda)">
        <title>Pichia sorbitophila, an interspecies yeast hybrid reveals early steps of genome resolution following polyploidization.</title>
        <authorList>
            <person name="Leh Louis V."/>
            <person name="Despons L."/>
            <person name="Friedrich A."/>
            <person name="Martin T."/>
            <person name="Durrens P."/>
            <person name="Casaregola S."/>
            <person name="Neuveglise C."/>
            <person name="Fairhead C."/>
            <person name="Marck C."/>
            <person name="Cruz J.A."/>
            <person name="Straub M.L."/>
            <person name="Kugler V."/>
            <person name="Sacerdot C."/>
            <person name="Uzunov Z."/>
            <person name="Thierry A."/>
            <person name="Weiss S."/>
            <person name="Bleykasten C."/>
            <person name="De Montigny J."/>
            <person name="Jacques N."/>
            <person name="Jung P."/>
            <person name="Lemaire M."/>
            <person name="Mallet S."/>
            <person name="Morel G."/>
            <person name="Richard G.F."/>
            <person name="Sarkar A."/>
            <person name="Savel G."/>
            <person name="Schacherer J."/>
            <person name="Seret M.L."/>
            <person name="Talla E."/>
            <person name="Samson G."/>
            <person name="Jubin C."/>
            <person name="Poulain J."/>
            <person name="Vacherie B."/>
            <person name="Barbe V."/>
            <person name="Pelletier E."/>
            <person name="Sherman D.J."/>
            <person name="Westhof E."/>
            <person name="Weissenbach J."/>
            <person name="Baret P.V."/>
            <person name="Wincker P."/>
            <person name="Gaillardin C."/>
            <person name="Dujon B."/>
            <person name="Souciet J.L."/>
        </authorList>
    </citation>
    <scope>NUCLEOTIDE SEQUENCE [LARGE SCALE GENOMIC DNA]</scope>
    <source>
        <strain evidence="14">ATCC MYA-4447 / BCRC 22081 / CBS 7064 / NBRC 10061 / NRRL Y-12695</strain>
    </source>
</reference>
<evidence type="ECO:0000256" key="7">
    <source>
        <dbReference type="ARBA" id="ARBA00022824"/>
    </source>
</evidence>
<evidence type="ECO:0000256" key="10">
    <source>
        <dbReference type="ARBA" id="ARBA00038466"/>
    </source>
</evidence>
<keyword evidence="5" id="KW-0808">Transferase</keyword>
<dbReference type="STRING" id="559304.G8YSB2"/>
<evidence type="ECO:0000256" key="4">
    <source>
        <dbReference type="ARBA" id="ARBA00022676"/>
    </source>
</evidence>
<evidence type="ECO:0000256" key="6">
    <source>
        <dbReference type="ARBA" id="ARBA00022692"/>
    </source>
</evidence>
<feature type="transmembrane region" description="Helical" evidence="11">
    <location>
        <begin position="181"/>
        <end position="209"/>
    </location>
</feature>